<dbReference type="EMBL" id="CDMZ01000415">
    <property type="protein sequence ID" value="CEM13830.1"/>
    <property type="molecule type" value="Genomic_DNA"/>
</dbReference>
<gene>
    <name evidence="2" type="ORF">Cvel_17332</name>
</gene>
<dbReference type="AlphaFoldDB" id="A0A0G4FJ76"/>
<protein>
    <submittedName>
        <fullName evidence="2">Uncharacterized protein</fullName>
    </submittedName>
</protein>
<proteinExistence type="predicted"/>
<feature type="compositionally biased region" description="Low complexity" evidence="1">
    <location>
        <begin position="42"/>
        <end position="56"/>
    </location>
</feature>
<name>A0A0G4FJ76_9ALVE</name>
<feature type="compositionally biased region" description="Basic and acidic residues" evidence="1">
    <location>
        <begin position="57"/>
        <end position="68"/>
    </location>
</feature>
<accession>A0A0G4FJ76</accession>
<dbReference type="PhylomeDB" id="A0A0G4FJ76"/>
<sequence length="178" mass="19782">MASQPVEIEGSDVKMSAVQLSGKRRRPCEGAESVPGPGTLAQLQQQPQQQKQQQQTKDQKKTMSRREGLSVADPLVTPVREQPLRLYGRVCAELPIPQEVEYPTLVQKANDLYTNVVGFLQAHGQPVEEDYVKTLVIRNLRQWGVRKDTIPSDAELQELLFCAIHLHGDDSSVDGQAA</sequence>
<evidence type="ECO:0000256" key="1">
    <source>
        <dbReference type="SAM" id="MobiDB-lite"/>
    </source>
</evidence>
<dbReference type="VEuPathDB" id="CryptoDB:Cvel_17332"/>
<reference evidence="2" key="1">
    <citation type="submission" date="2014-11" db="EMBL/GenBank/DDBJ databases">
        <authorList>
            <person name="Otto D Thomas"/>
            <person name="Naeem Raeece"/>
        </authorList>
    </citation>
    <scope>NUCLEOTIDE SEQUENCE</scope>
</reference>
<organism evidence="2">
    <name type="scientific">Chromera velia CCMP2878</name>
    <dbReference type="NCBI Taxonomy" id="1169474"/>
    <lineage>
        <taxon>Eukaryota</taxon>
        <taxon>Sar</taxon>
        <taxon>Alveolata</taxon>
        <taxon>Colpodellida</taxon>
        <taxon>Chromeraceae</taxon>
        <taxon>Chromera</taxon>
    </lineage>
</organism>
<feature type="region of interest" description="Disordered" evidence="1">
    <location>
        <begin position="1"/>
        <end position="74"/>
    </location>
</feature>
<evidence type="ECO:0000313" key="2">
    <source>
        <dbReference type="EMBL" id="CEM13830.1"/>
    </source>
</evidence>